<feature type="non-terminal residue" evidence="1">
    <location>
        <position position="1"/>
    </location>
</feature>
<accession>A0A0F8YBS3</accession>
<dbReference type="EMBL" id="LAZR01067442">
    <property type="protein sequence ID" value="KKK51579.1"/>
    <property type="molecule type" value="Genomic_DNA"/>
</dbReference>
<protein>
    <submittedName>
        <fullName evidence="1">Uncharacterized protein</fullName>
    </submittedName>
</protein>
<sequence>IGWLYGKIGAQEKAIEHLRKYCNLAPDAKNKSKAITRIVILQGILDRKNELIQKYEQRNVVMK</sequence>
<dbReference type="AlphaFoldDB" id="A0A0F8YBS3"/>
<proteinExistence type="predicted"/>
<evidence type="ECO:0000313" key="1">
    <source>
        <dbReference type="EMBL" id="KKK51579.1"/>
    </source>
</evidence>
<name>A0A0F8YBS3_9ZZZZ</name>
<organism evidence="1">
    <name type="scientific">marine sediment metagenome</name>
    <dbReference type="NCBI Taxonomy" id="412755"/>
    <lineage>
        <taxon>unclassified sequences</taxon>
        <taxon>metagenomes</taxon>
        <taxon>ecological metagenomes</taxon>
    </lineage>
</organism>
<gene>
    <name evidence="1" type="ORF">LCGC14_3113530</name>
</gene>
<reference evidence="1" key="1">
    <citation type="journal article" date="2015" name="Nature">
        <title>Complex archaea that bridge the gap between prokaryotes and eukaryotes.</title>
        <authorList>
            <person name="Spang A."/>
            <person name="Saw J.H."/>
            <person name="Jorgensen S.L."/>
            <person name="Zaremba-Niedzwiedzka K."/>
            <person name="Martijn J."/>
            <person name="Lind A.E."/>
            <person name="van Eijk R."/>
            <person name="Schleper C."/>
            <person name="Guy L."/>
            <person name="Ettema T.J."/>
        </authorList>
    </citation>
    <scope>NUCLEOTIDE SEQUENCE</scope>
</reference>
<comment type="caution">
    <text evidence="1">The sequence shown here is derived from an EMBL/GenBank/DDBJ whole genome shotgun (WGS) entry which is preliminary data.</text>
</comment>